<feature type="transmembrane region" description="Helical" evidence="1">
    <location>
        <begin position="66"/>
        <end position="85"/>
    </location>
</feature>
<keyword evidence="1" id="KW-1133">Transmembrane helix</keyword>
<evidence type="ECO:0000313" key="3">
    <source>
        <dbReference type="Proteomes" id="UP001201844"/>
    </source>
</evidence>
<evidence type="ECO:0000256" key="1">
    <source>
        <dbReference type="SAM" id="Phobius"/>
    </source>
</evidence>
<accession>A0ABT0CU19</accession>
<keyword evidence="3" id="KW-1185">Reference proteome</keyword>
<geneLocation type="plasmid" evidence="2">
    <name>unnamed</name>
</geneLocation>
<comment type="caution">
    <text evidence="2">The sequence shown here is derived from an EMBL/GenBank/DDBJ whole genome shotgun (WGS) entry which is preliminary data.</text>
</comment>
<name>A0ABT0CU19_9HYPH</name>
<evidence type="ECO:0000313" key="2">
    <source>
        <dbReference type="EMBL" id="MCJ8152101.1"/>
    </source>
</evidence>
<keyword evidence="2" id="KW-0614">Plasmid</keyword>
<dbReference type="RefSeq" id="WP_241605916.1">
    <property type="nucleotide sequence ID" value="NZ_JAKVIN010000018.1"/>
</dbReference>
<organism evidence="2 3">
    <name type="scientific">Shinella sedimenti</name>
    <dbReference type="NCBI Taxonomy" id="2919913"/>
    <lineage>
        <taxon>Bacteria</taxon>
        <taxon>Pseudomonadati</taxon>
        <taxon>Pseudomonadota</taxon>
        <taxon>Alphaproteobacteria</taxon>
        <taxon>Hyphomicrobiales</taxon>
        <taxon>Rhizobiaceae</taxon>
        <taxon>Shinella</taxon>
    </lineage>
</organism>
<feature type="transmembrane region" description="Helical" evidence="1">
    <location>
        <begin position="6"/>
        <end position="23"/>
    </location>
</feature>
<feature type="transmembrane region" description="Helical" evidence="1">
    <location>
        <begin position="35"/>
        <end position="60"/>
    </location>
</feature>
<sequence>MLLTTIRILFMGVLIPLLVYGYFRQLPVDCRADMKPILAITAVAQVVLCTGFVLIRLIVFAPAAPAGPMLLVCVTVLLALGRLLMMQGSLRKRMPHFGRK</sequence>
<gene>
    <name evidence="2" type="ORF">MKI86_23525</name>
</gene>
<keyword evidence="1" id="KW-0472">Membrane</keyword>
<dbReference type="Proteomes" id="UP001201844">
    <property type="component" value="Unassembled WGS sequence"/>
</dbReference>
<keyword evidence="1" id="KW-0812">Transmembrane</keyword>
<reference evidence="2 3" key="1">
    <citation type="submission" date="2022-02" db="EMBL/GenBank/DDBJ databases">
        <title>Shinella B3.7 sp. nov., isolated from Sediment (Zhairuo Island).</title>
        <authorList>
            <person name="Chen G."/>
        </authorList>
    </citation>
    <scope>NUCLEOTIDE SEQUENCE [LARGE SCALE GENOMIC DNA]</scope>
    <source>
        <strain evidence="2 3">B3.7</strain>
        <plasmid evidence="2">unnamed</plasmid>
    </source>
</reference>
<proteinExistence type="predicted"/>
<protein>
    <submittedName>
        <fullName evidence="2">Uncharacterized protein</fullName>
    </submittedName>
</protein>
<dbReference type="EMBL" id="JAKVIN010000018">
    <property type="protein sequence ID" value="MCJ8152101.1"/>
    <property type="molecule type" value="Genomic_DNA"/>
</dbReference>